<accession>A0A8H3CUZ6</accession>
<name>A0A8H3CUZ6_9AGAM</name>
<reference evidence="1" key="1">
    <citation type="submission" date="2021-01" db="EMBL/GenBank/DDBJ databases">
        <authorList>
            <person name="Kaushik A."/>
        </authorList>
    </citation>
    <scope>NUCLEOTIDE SEQUENCE</scope>
    <source>
        <strain evidence="1">AG3-1AP</strain>
    </source>
</reference>
<proteinExistence type="predicted"/>
<dbReference type="Proteomes" id="UP000663831">
    <property type="component" value="Unassembled WGS sequence"/>
</dbReference>
<dbReference type="AlphaFoldDB" id="A0A8H3CUZ6"/>
<protein>
    <submittedName>
        <fullName evidence="1">Uncharacterized protein</fullName>
    </submittedName>
</protein>
<organism evidence="1 2">
    <name type="scientific">Rhizoctonia solani</name>
    <dbReference type="NCBI Taxonomy" id="456999"/>
    <lineage>
        <taxon>Eukaryota</taxon>
        <taxon>Fungi</taxon>
        <taxon>Dikarya</taxon>
        <taxon>Basidiomycota</taxon>
        <taxon>Agaricomycotina</taxon>
        <taxon>Agaricomycetes</taxon>
        <taxon>Cantharellales</taxon>
        <taxon>Ceratobasidiaceae</taxon>
        <taxon>Rhizoctonia</taxon>
    </lineage>
</organism>
<sequence length="149" mass="16112">MGTPRKSRKAPGYKNEAWVASETHIPMFYPRTVLVVLTLALSGLAAPLSVRQNQNQGQPVSVGVHANRSAPASEVFGTTSDQPNFTTLPTGLCIVPQYTNQAGLGEPQKAITVQNALELCPRAQRIVVNLFIGNDIDLIRSMWQVSTAN</sequence>
<gene>
    <name evidence="1" type="ORF">RDB_LOCUS115082</name>
</gene>
<dbReference type="EMBL" id="CAJMWV010004343">
    <property type="protein sequence ID" value="CAE6497206.1"/>
    <property type="molecule type" value="Genomic_DNA"/>
</dbReference>
<evidence type="ECO:0000313" key="2">
    <source>
        <dbReference type="Proteomes" id="UP000663831"/>
    </source>
</evidence>
<comment type="caution">
    <text evidence="1">The sequence shown here is derived from an EMBL/GenBank/DDBJ whole genome shotgun (WGS) entry which is preliminary data.</text>
</comment>
<evidence type="ECO:0000313" key="1">
    <source>
        <dbReference type="EMBL" id="CAE6497206.1"/>
    </source>
</evidence>